<reference evidence="2" key="1">
    <citation type="submission" date="2022-05" db="EMBL/GenBank/DDBJ databases">
        <authorList>
            <person name="Sun H.-N."/>
        </authorList>
    </citation>
    <scope>NUCLEOTIDE SEQUENCE</scope>
    <source>
        <strain evidence="2">HB14</strain>
    </source>
</reference>
<reference evidence="2" key="2">
    <citation type="submission" date="2023-01" db="EMBL/GenBank/DDBJ databases">
        <title>Gilvimarinus xylanilyticus HB14 isolated from Caulerpa lentillifera aquaculture base in Hainan, China.</title>
        <authorList>
            <person name="Zhang Y.-J."/>
        </authorList>
    </citation>
    <scope>NUCLEOTIDE SEQUENCE</scope>
    <source>
        <strain evidence="2">HB14</strain>
    </source>
</reference>
<protein>
    <submittedName>
        <fullName evidence="2">Uncharacterized protein</fullName>
    </submittedName>
</protein>
<keyword evidence="1" id="KW-0732">Signal</keyword>
<gene>
    <name evidence="2" type="ORF">M6D89_12225</name>
</gene>
<proteinExistence type="predicted"/>
<comment type="caution">
    <text evidence="2">The sequence shown here is derived from an EMBL/GenBank/DDBJ whole genome shotgun (WGS) entry which is preliminary data.</text>
</comment>
<dbReference type="EMBL" id="JAMFTH010000004">
    <property type="protein sequence ID" value="MCP8900066.1"/>
    <property type="molecule type" value="Genomic_DNA"/>
</dbReference>
<evidence type="ECO:0000313" key="3">
    <source>
        <dbReference type="Proteomes" id="UP001139319"/>
    </source>
</evidence>
<evidence type="ECO:0000313" key="2">
    <source>
        <dbReference type="EMBL" id="MCP8900066.1"/>
    </source>
</evidence>
<dbReference type="RefSeq" id="WP_253968363.1">
    <property type="nucleotide sequence ID" value="NZ_JAMFTH010000004.1"/>
</dbReference>
<organism evidence="2 3">
    <name type="scientific">Gilvimarinus xylanilyticus</name>
    <dbReference type="NCBI Taxonomy" id="2944139"/>
    <lineage>
        <taxon>Bacteria</taxon>
        <taxon>Pseudomonadati</taxon>
        <taxon>Pseudomonadota</taxon>
        <taxon>Gammaproteobacteria</taxon>
        <taxon>Cellvibrionales</taxon>
        <taxon>Cellvibrionaceae</taxon>
        <taxon>Gilvimarinus</taxon>
    </lineage>
</organism>
<dbReference type="AlphaFoldDB" id="A0A9X2I4X4"/>
<keyword evidence="3" id="KW-1185">Reference proteome</keyword>
<accession>A0A9X2I4X4</accession>
<feature type="chain" id="PRO_5040920783" evidence="1">
    <location>
        <begin position="27"/>
        <end position="84"/>
    </location>
</feature>
<feature type="signal peptide" evidence="1">
    <location>
        <begin position="1"/>
        <end position="26"/>
    </location>
</feature>
<dbReference type="Proteomes" id="UP001139319">
    <property type="component" value="Unassembled WGS sequence"/>
</dbReference>
<sequence>MKNSIKSVLKFVSAGVAVLLASMAQALPPASDFTNYAGCEWRLVGGYGGSTYGGMAFIPVGEREYSQLQIWATANGGYLVDLRP</sequence>
<name>A0A9X2I4X4_9GAMM</name>
<evidence type="ECO:0000256" key="1">
    <source>
        <dbReference type="SAM" id="SignalP"/>
    </source>
</evidence>